<reference evidence="2 3" key="1">
    <citation type="submission" date="2020-08" db="EMBL/GenBank/DDBJ databases">
        <title>Genome sequence of Erysipelothrix inopinata DSM 15511T.</title>
        <authorList>
            <person name="Hyun D.-W."/>
            <person name="Bae J.-W."/>
        </authorList>
    </citation>
    <scope>NUCLEOTIDE SEQUENCE [LARGE SCALE GENOMIC DNA]</scope>
    <source>
        <strain evidence="2 3">DSM 15511</strain>
    </source>
</reference>
<protein>
    <submittedName>
        <fullName evidence="2">Uncharacterized protein</fullName>
    </submittedName>
</protein>
<feature type="transmembrane region" description="Helical" evidence="1">
    <location>
        <begin position="6"/>
        <end position="22"/>
    </location>
</feature>
<dbReference type="Proteomes" id="UP000515928">
    <property type="component" value="Chromosome"/>
</dbReference>
<keyword evidence="1" id="KW-0472">Membrane</keyword>
<dbReference type="KEGG" id="eio:H9L01_05340"/>
<keyword evidence="3" id="KW-1185">Reference proteome</keyword>
<keyword evidence="1" id="KW-0812">Transmembrane</keyword>
<dbReference type="AlphaFoldDB" id="A0A7G9RW42"/>
<evidence type="ECO:0000313" key="2">
    <source>
        <dbReference type="EMBL" id="QNN59817.1"/>
    </source>
</evidence>
<evidence type="ECO:0000256" key="1">
    <source>
        <dbReference type="SAM" id="Phobius"/>
    </source>
</evidence>
<sequence>MKNKTTKIIFVLMGVVIFCLIRDNKQIKRQLKSENIYHLKVKDHTKPFYVTSIDDIKIEDIIDFSKPVHFDSVHLNFDFPNDPTLFQIFITREKASFVHEFHYEIIE</sequence>
<gene>
    <name evidence="2" type="ORF">H9L01_05340</name>
</gene>
<dbReference type="RefSeq" id="WP_187532951.1">
    <property type="nucleotide sequence ID" value="NZ_CBCSHU010000012.1"/>
</dbReference>
<keyword evidence="1" id="KW-1133">Transmembrane helix</keyword>
<evidence type="ECO:0000313" key="3">
    <source>
        <dbReference type="Proteomes" id="UP000515928"/>
    </source>
</evidence>
<accession>A0A7G9RW42</accession>
<organism evidence="2 3">
    <name type="scientific">Erysipelothrix inopinata</name>
    <dbReference type="NCBI Taxonomy" id="225084"/>
    <lineage>
        <taxon>Bacteria</taxon>
        <taxon>Bacillati</taxon>
        <taxon>Bacillota</taxon>
        <taxon>Erysipelotrichia</taxon>
        <taxon>Erysipelotrichales</taxon>
        <taxon>Erysipelotrichaceae</taxon>
        <taxon>Erysipelothrix</taxon>
    </lineage>
</organism>
<proteinExistence type="predicted"/>
<name>A0A7G9RW42_9FIRM</name>
<dbReference type="EMBL" id="CP060715">
    <property type="protein sequence ID" value="QNN59817.1"/>
    <property type="molecule type" value="Genomic_DNA"/>
</dbReference>